<evidence type="ECO:0000313" key="2">
    <source>
        <dbReference type="Proteomes" id="UP000054549"/>
    </source>
</evidence>
<protein>
    <submittedName>
        <fullName evidence="1">Uncharacterized protein</fullName>
    </submittedName>
</protein>
<accession>A0A0C2WQ08</accession>
<dbReference type="EMBL" id="KN818340">
    <property type="protein sequence ID" value="KIL58338.1"/>
    <property type="molecule type" value="Genomic_DNA"/>
</dbReference>
<gene>
    <name evidence="1" type="ORF">M378DRAFT_318931</name>
</gene>
<dbReference type="HOGENOM" id="CLU_1969974_0_0_1"/>
<evidence type="ECO:0000313" key="1">
    <source>
        <dbReference type="EMBL" id="KIL58338.1"/>
    </source>
</evidence>
<proteinExistence type="predicted"/>
<name>A0A0C2WQ08_AMAMK</name>
<dbReference type="AlphaFoldDB" id="A0A0C2WQ08"/>
<dbReference type="Proteomes" id="UP000054549">
    <property type="component" value="Unassembled WGS sequence"/>
</dbReference>
<organism evidence="1 2">
    <name type="scientific">Amanita muscaria (strain Koide BX008)</name>
    <dbReference type="NCBI Taxonomy" id="946122"/>
    <lineage>
        <taxon>Eukaryota</taxon>
        <taxon>Fungi</taxon>
        <taxon>Dikarya</taxon>
        <taxon>Basidiomycota</taxon>
        <taxon>Agaricomycotina</taxon>
        <taxon>Agaricomycetes</taxon>
        <taxon>Agaricomycetidae</taxon>
        <taxon>Agaricales</taxon>
        <taxon>Pluteineae</taxon>
        <taxon>Amanitaceae</taxon>
        <taxon>Amanita</taxon>
    </lineage>
</organism>
<reference evidence="1 2" key="1">
    <citation type="submission" date="2014-04" db="EMBL/GenBank/DDBJ databases">
        <title>Evolutionary Origins and Diversification of the Mycorrhizal Mutualists.</title>
        <authorList>
            <consortium name="DOE Joint Genome Institute"/>
            <consortium name="Mycorrhizal Genomics Consortium"/>
            <person name="Kohler A."/>
            <person name="Kuo A."/>
            <person name="Nagy L.G."/>
            <person name="Floudas D."/>
            <person name="Copeland A."/>
            <person name="Barry K.W."/>
            <person name="Cichocki N."/>
            <person name="Veneault-Fourrey C."/>
            <person name="LaButti K."/>
            <person name="Lindquist E.A."/>
            <person name="Lipzen A."/>
            <person name="Lundell T."/>
            <person name="Morin E."/>
            <person name="Murat C."/>
            <person name="Riley R."/>
            <person name="Ohm R."/>
            <person name="Sun H."/>
            <person name="Tunlid A."/>
            <person name="Henrissat B."/>
            <person name="Grigoriev I.V."/>
            <person name="Hibbett D.S."/>
            <person name="Martin F."/>
        </authorList>
    </citation>
    <scope>NUCLEOTIDE SEQUENCE [LARGE SCALE GENOMIC DNA]</scope>
    <source>
        <strain evidence="1 2">Koide BX008</strain>
    </source>
</reference>
<dbReference type="InParanoid" id="A0A0C2WQ08"/>
<keyword evidence="2" id="KW-1185">Reference proteome</keyword>
<sequence length="127" mass="14481">MSHQASQKSLSIIAYNQMVFCHAAQCCPYIVRSSLANIISSNQWACQVSTRLYTLIRWHSPSISISKPEPSALLCVNCSFFVSRYSVVTIFWVKFSTYVIFCVIKDNTADRIHDKSEGCWFCRLAKP</sequence>